<dbReference type="GO" id="GO:0051903">
    <property type="term" value="F:S-(hydroxymethyl)glutathione dehydrogenase [NAD(P)+] activity"/>
    <property type="evidence" value="ECO:0007669"/>
    <property type="project" value="TreeGrafter"/>
</dbReference>
<dbReference type="STRING" id="1348853.LK12_02180"/>
<dbReference type="Pfam" id="PF08240">
    <property type="entry name" value="ADH_N"/>
    <property type="match status" value="1"/>
</dbReference>
<evidence type="ECO:0000256" key="2">
    <source>
        <dbReference type="ARBA" id="ARBA00022723"/>
    </source>
</evidence>
<comment type="similarity">
    <text evidence="6">Belongs to the zinc-containing alcohol dehydrogenase family.</text>
</comment>
<dbReference type="InterPro" id="IPR036291">
    <property type="entry name" value="NAD(P)-bd_dom_sf"/>
</dbReference>
<dbReference type="InterPro" id="IPR011032">
    <property type="entry name" value="GroES-like_sf"/>
</dbReference>
<accession>A0A0B1ZVK2</accession>
<dbReference type="GO" id="GO:0046294">
    <property type="term" value="P:formaldehyde catabolic process"/>
    <property type="evidence" value="ECO:0007669"/>
    <property type="project" value="TreeGrafter"/>
</dbReference>
<organism evidence="8 9">
    <name type="scientific">Novosphingobium malaysiense</name>
    <dbReference type="NCBI Taxonomy" id="1348853"/>
    <lineage>
        <taxon>Bacteria</taxon>
        <taxon>Pseudomonadati</taxon>
        <taxon>Pseudomonadota</taxon>
        <taxon>Alphaproteobacteria</taxon>
        <taxon>Sphingomonadales</taxon>
        <taxon>Sphingomonadaceae</taxon>
        <taxon>Novosphingobium</taxon>
    </lineage>
</organism>
<evidence type="ECO:0000256" key="3">
    <source>
        <dbReference type="ARBA" id="ARBA00022833"/>
    </source>
</evidence>
<gene>
    <name evidence="8" type="ORF">LK12_02180</name>
</gene>
<keyword evidence="3 6" id="KW-0862">Zinc</keyword>
<evidence type="ECO:0000256" key="4">
    <source>
        <dbReference type="ARBA" id="ARBA00023002"/>
    </source>
</evidence>
<dbReference type="PANTHER" id="PTHR43880:SF12">
    <property type="entry name" value="ALCOHOL DEHYDROGENASE CLASS-3"/>
    <property type="match status" value="1"/>
</dbReference>
<dbReference type="Pfam" id="PF00107">
    <property type="entry name" value="ADH_zinc_N"/>
    <property type="match status" value="1"/>
</dbReference>
<dbReference type="GO" id="GO:0005829">
    <property type="term" value="C:cytosol"/>
    <property type="evidence" value="ECO:0007669"/>
    <property type="project" value="TreeGrafter"/>
</dbReference>
<dbReference type="InterPro" id="IPR013154">
    <property type="entry name" value="ADH-like_N"/>
</dbReference>
<dbReference type="CDD" id="cd08279">
    <property type="entry name" value="Zn_ADH_class_III"/>
    <property type="match status" value="1"/>
</dbReference>
<dbReference type="Proteomes" id="UP000031057">
    <property type="component" value="Unassembled WGS sequence"/>
</dbReference>
<evidence type="ECO:0000256" key="1">
    <source>
        <dbReference type="ARBA" id="ARBA00001947"/>
    </source>
</evidence>
<dbReference type="PANTHER" id="PTHR43880">
    <property type="entry name" value="ALCOHOL DEHYDROGENASE"/>
    <property type="match status" value="1"/>
</dbReference>
<keyword evidence="4" id="KW-0560">Oxidoreductase</keyword>
<comment type="caution">
    <text evidence="8">The sequence shown here is derived from an EMBL/GenBank/DDBJ whole genome shotgun (WGS) entry which is preliminary data.</text>
</comment>
<dbReference type="InterPro" id="IPR002328">
    <property type="entry name" value="ADH_Zn_CS"/>
</dbReference>
<evidence type="ECO:0000256" key="6">
    <source>
        <dbReference type="RuleBase" id="RU361277"/>
    </source>
</evidence>
<proteinExistence type="inferred from homology"/>
<dbReference type="FunFam" id="3.40.50.720:FF:000003">
    <property type="entry name" value="S-(hydroxymethyl)glutathione dehydrogenase"/>
    <property type="match status" value="1"/>
</dbReference>
<evidence type="ECO:0000313" key="8">
    <source>
        <dbReference type="EMBL" id="KHK93167.1"/>
    </source>
</evidence>
<dbReference type="InterPro" id="IPR020843">
    <property type="entry name" value="ER"/>
</dbReference>
<evidence type="ECO:0000313" key="9">
    <source>
        <dbReference type="Proteomes" id="UP000031057"/>
    </source>
</evidence>
<comment type="cofactor">
    <cofactor evidence="1 6">
        <name>Zn(2+)</name>
        <dbReference type="ChEBI" id="CHEBI:29105"/>
    </cofactor>
</comment>
<keyword evidence="9" id="KW-1185">Reference proteome</keyword>
<dbReference type="OrthoDB" id="9770544at2"/>
<reference evidence="8 9" key="1">
    <citation type="submission" date="2014-10" db="EMBL/GenBank/DDBJ databases">
        <title>Genome sequence of Novosphingobium malaysiense MUSC 273(T).</title>
        <authorList>
            <person name="Lee L.-H."/>
        </authorList>
    </citation>
    <scope>NUCLEOTIDE SEQUENCE [LARGE SCALE GENOMIC DNA]</scope>
    <source>
        <strain evidence="8 9">MUSC 273</strain>
    </source>
</reference>
<keyword evidence="5" id="KW-0520">NAD</keyword>
<sequence>MKAAIFREVGKPLTIEDVEIGEMRANEVRIRVAASGLCHSDYHIIAGDIPCPVPVLLGHEASGIVEAVGENVQHFRPGDRVVSCLSGYCGECGECQTGHSNRCDNKPIRPAIAGEARITAKGEPIYQLGELGGFAEEMLVDARSLVKLPDAMPLDLAALLGCAVLTGVGAATNRVNIRAGESVAVIGCGGVGLNAIQGAKLAGAGRIIAIDLNPAKLELARQFGATEVIHGSAEAAEEVLELTGGGVDFAFEVVGLPATIRQAVTMLRKGGTAVLVGVTKFGTDLAMPAGPFIQKEINVVGSLLGSVPFQIAIPRLADLYLQGALKLEPLVSQKIALEDINRGYDQLAAGEIARSIITFDT</sequence>
<dbReference type="Gene3D" id="3.90.180.10">
    <property type="entry name" value="Medium-chain alcohol dehydrogenases, catalytic domain"/>
    <property type="match status" value="1"/>
</dbReference>
<dbReference type="SUPFAM" id="SSF50129">
    <property type="entry name" value="GroES-like"/>
    <property type="match status" value="2"/>
</dbReference>
<dbReference type="AlphaFoldDB" id="A0A0B1ZVK2"/>
<dbReference type="PROSITE" id="PS00059">
    <property type="entry name" value="ADH_ZINC"/>
    <property type="match status" value="1"/>
</dbReference>
<dbReference type="InterPro" id="IPR013149">
    <property type="entry name" value="ADH-like_C"/>
</dbReference>
<dbReference type="RefSeq" id="WP_039278697.1">
    <property type="nucleotide sequence ID" value="NZ_JTDI01000001.1"/>
</dbReference>
<keyword evidence="2 6" id="KW-0479">Metal-binding</keyword>
<evidence type="ECO:0000256" key="5">
    <source>
        <dbReference type="ARBA" id="ARBA00023027"/>
    </source>
</evidence>
<dbReference type="SMART" id="SM00829">
    <property type="entry name" value="PKS_ER"/>
    <property type="match status" value="1"/>
</dbReference>
<dbReference type="EMBL" id="JTDI01000001">
    <property type="protein sequence ID" value="KHK93167.1"/>
    <property type="molecule type" value="Genomic_DNA"/>
</dbReference>
<name>A0A0B1ZVK2_9SPHN</name>
<dbReference type="GO" id="GO:0008270">
    <property type="term" value="F:zinc ion binding"/>
    <property type="evidence" value="ECO:0007669"/>
    <property type="project" value="InterPro"/>
</dbReference>
<evidence type="ECO:0000259" key="7">
    <source>
        <dbReference type="SMART" id="SM00829"/>
    </source>
</evidence>
<dbReference type="SUPFAM" id="SSF51735">
    <property type="entry name" value="NAD(P)-binding Rossmann-fold domains"/>
    <property type="match status" value="1"/>
</dbReference>
<feature type="domain" description="Enoyl reductase (ER)" evidence="7">
    <location>
        <begin position="10"/>
        <end position="357"/>
    </location>
</feature>
<dbReference type="Gene3D" id="3.40.50.720">
    <property type="entry name" value="NAD(P)-binding Rossmann-like Domain"/>
    <property type="match status" value="1"/>
</dbReference>
<protein>
    <submittedName>
        <fullName evidence="8">Alcohol dehydrogenase</fullName>
    </submittedName>
</protein>